<protein>
    <submittedName>
        <fullName evidence="8">Cytochrome P450, E-class, group I</fullName>
    </submittedName>
</protein>
<dbReference type="InterPro" id="IPR036396">
    <property type="entry name" value="Cyt_P450_sf"/>
</dbReference>
<evidence type="ECO:0000256" key="7">
    <source>
        <dbReference type="RuleBase" id="RU000461"/>
    </source>
</evidence>
<feature type="binding site" description="axial binding residue" evidence="6">
    <location>
        <position position="16"/>
    </location>
    <ligand>
        <name>heme</name>
        <dbReference type="ChEBI" id="CHEBI:30413"/>
    </ligand>
    <ligandPart>
        <name>Fe</name>
        <dbReference type="ChEBI" id="CHEBI:18248"/>
    </ligandPart>
</feature>
<dbReference type="GO" id="GO:0020037">
    <property type="term" value="F:heme binding"/>
    <property type="evidence" value="ECO:0007669"/>
    <property type="project" value="InterPro"/>
</dbReference>
<keyword evidence="2 6" id="KW-0479">Metal-binding</keyword>
<dbReference type="GO" id="GO:0016705">
    <property type="term" value="F:oxidoreductase activity, acting on paired donors, with incorporation or reduction of molecular oxygen"/>
    <property type="evidence" value="ECO:0007669"/>
    <property type="project" value="InterPro"/>
</dbReference>
<proteinExistence type="inferred from homology"/>
<dbReference type="EMBL" id="JXTC01000178">
    <property type="protein sequence ID" value="PON83455.1"/>
    <property type="molecule type" value="Genomic_DNA"/>
</dbReference>
<sequence length="80" mass="8681">AFRFKFIPFGVGRRACPGEGMAFRTVSLAVGTLVHCFDCGRVGQELVDMGQGFGITLPKIRPLKAICSPRPAMIDLLTQL</sequence>
<dbReference type="GO" id="GO:0004497">
    <property type="term" value="F:monooxygenase activity"/>
    <property type="evidence" value="ECO:0007669"/>
    <property type="project" value="UniProtKB-KW"/>
</dbReference>
<evidence type="ECO:0000256" key="2">
    <source>
        <dbReference type="ARBA" id="ARBA00022723"/>
    </source>
</evidence>
<dbReference type="InterPro" id="IPR050651">
    <property type="entry name" value="Plant_Cytochrome_P450_Monoox"/>
</dbReference>
<keyword evidence="1 6" id="KW-0349">Heme</keyword>
<keyword evidence="9" id="KW-1185">Reference proteome</keyword>
<dbReference type="PANTHER" id="PTHR47947">
    <property type="entry name" value="CYTOCHROME P450 82C3-RELATED"/>
    <property type="match status" value="1"/>
</dbReference>
<keyword evidence="5 7" id="KW-0503">Monooxygenase</keyword>
<dbReference type="STRING" id="63057.A0A2P5ED44"/>
<organism evidence="8 9">
    <name type="scientific">Trema orientale</name>
    <name type="common">Charcoal tree</name>
    <name type="synonym">Celtis orientalis</name>
    <dbReference type="NCBI Taxonomy" id="63057"/>
    <lineage>
        <taxon>Eukaryota</taxon>
        <taxon>Viridiplantae</taxon>
        <taxon>Streptophyta</taxon>
        <taxon>Embryophyta</taxon>
        <taxon>Tracheophyta</taxon>
        <taxon>Spermatophyta</taxon>
        <taxon>Magnoliopsida</taxon>
        <taxon>eudicotyledons</taxon>
        <taxon>Gunneridae</taxon>
        <taxon>Pentapetalae</taxon>
        <taxon>rosids</taxon>
        <taxon>fabids</taxon>
        <taxon>Rosales</taxon>
        <taxon>Cannabaceae</taxon>
        <taxon>Trema</taxon>
    </lineage>
</organism>
<dbReference type="InterPro" id="IPR017972">
    <property type="entry name" value="Cyt_P450_CS"/>
</dbReference>
<dbReference type="InParanoid" id="A0A2P5ED44"/>
<evidence type="ECO:0000256" key="3">
    <source>
        <dbReference type="ARBA" id="ARBA00023002"/>
    </source>
</evidence>
<comment type="cofactor">
    <cofactor evidence="6">
        <name>heme</name>
        <dbReference type="ChEBI" id="CHEBI:30413"/>
    </cofactor>
</comment>
<dbReference type="PRINTS" id="PR00463">
    <property type="entry name" value="EP450I"/>
</dbReference>
<dbReference type="GO" id="GO:0005506">
    <property type="term" value="F:iron ion binding"/>
    <property type="evidence" value="ECO:0007669"/>
    <property type="project" value="InterPro"/>
</dbReference>
<dbReference type="SUPFAM" id="SSF48264">
    <property type="entry name" value="Cytochrome P450"/>
    <property type="match status" value="1"/>
</dbReference>
<dbReference type="InterPro" id="IPR001128">
    <property type="entry name" value="Cyt_P450"/>
</dbReference>
<reference evidence="9" key="1">
    <citation type="submission" date="2016-06" db="EMBL/GenBank/DDBJ databases">
        <title>Parallel loss of symbiosis genes in relatives of nitrogen-fixing non-legume Parasponia.</title>
        <authorList>
            <person name="Van Velzen R."/>
            <person name="Holmer R."/>
            <person name="Bu F."/>
            <person name="Rutten L."/>
            <person name="Van Zeijl A."/>
            <person name="Liu W."/>
            <person name="Santuari L."/>
            <person name="Cao Q."/>
            <person name="Sharma T."/>
            <person name="Shen D."/>
            <person name="Roswanjaya Y."/>
            <person name="Wardhani T."/>
            <person name="Kalhor M.S."/>
            <person name="Jansen J."/>
            <person name="Van den Hoogen J."/>
            <person name="Gungor B."/>
            <person name="Hartog M."/>
            <person name="Hontelez J."/>
            <person name="Verver J."/>
            <person name="Yang W.-C."/>
            <person name="Schijlen E."/>
            <person name="Repin R."/>
            <person name="Schilthuizen M."/>
            <person name="Schranz E."/>
            <person name="Heidstra R."/>
            <person name="Miyata K."/>
            <person name="Fedorova E."/>
            <person name="Kohlen W."/>
            <person name="Bisseling T."/>
            <person name="Smit S."/>
            <person name="Geurts R."/>
        </authorList>
    </citation>
    <scope>NUCLEOTIDE SEQUENCE [LARGE SCALE GENOMIC DNA]</scope>
    <source>
        <strain evidence="9">cv. RG33-2</strain>
    </source>
</reference>
<keyword evidence="4 6" id="KW-0408">Iron</keyword>
<keyword evidence="3 7" id="KW-0560">Oxidoreductase</keyword>
<evidence type="ECO:0000256" key="6">
    <source>
        <dbReference type="PIRSR" id="PIRSR602401-1"/>
    </source>
</evidence>
<dbReference type="InterPro" id="IPR002401">
    <property type="entry name" value="Cyt_P450_E_grp-I"/>
</dbReference>
<dbReference type="Pfam" id="PF00067">
    <property type="entry name" value="p450"/>
    <property type="match status" value="1"/>
</dbReference>
<dbReference type="PANTHER" id="PTHR47947:SF13">
    <property type="entry name" value="CYTOCHROME P450, FAMILY 81, SUBFAMILY K, POLYPEPTIDE 1-RELATED"/>
    <property type="match status" value="1"/>
</dbReference>
<dbReference type="Proteomes" id="UP000237000">
    <property type="component" value="Unassembled WGS sequence"/>
</dbReference>
<comment type="caution">
    <text evidence="8">The sequence shown here is derived from an EMBL/GenBank/DDBJ whole genome shotgun (WGS) entry which is preliminary data.</text>
</comment>
<gene>
    <name evidence="8" type="ORF">TorRG33x02_207270</name>
</gene>
<name>A0A2P5ED44_TREOI</name>
<dbReference type="OrthoDB" id="2789670at2759"/>
<evidence type="ECO:0000313" key="9">
    <source>
        <dbReference type="Proteomes" id="UP000237000"/>
    </source>
</evidence>
<dbReference type="PROSITE" id="PS00086">
    <property type="entry name" value="CYTOCHROME_P450"/>
    <property type="match status" value="1"/>
</dbReference>
<comment type="similarity">
    <text evidence="7">Belongs to the cytochrome P450 family.</text>
</comment>
<accession>A0A2P5ED44</accession>
<evidence type="ECO:0000256" key="4">
    <source>
        <dbReference type="ARBA" id="ARBA00023004"/>
    </source>
</evidence>
<evidence type="ECO:0000256" key="5">
    <source>
        <dbReference type="ARBA" id="ARBA00023033"/>
    </source>
</evidence>
<dbReference type="AlphaFoldDB" id="A0A2P5ED44"/>
<evidence type="ECO:0000313" key="8">
    <source>
        <dbReference type="EMBL" id="PON83455.1"/>
    </source>
</evidence>
<feature type="non-terminal residue" evidence="8">
    <location>
        <position position="1"/>
    </location>
</feature>
<dbReference type="Gene3D" id="1.10.630.10">
    <property type="entry name" value="Cytochrome P450"/>
    <property type="match status" value="1"/>
</dbReference>
<evidence type="ECO:0000256" key="1">
    <source>
        <dbReference type="ARBA" id="ARBA00022617"/>
    </source>
</evidence>